<organism evidence="1 2">
    <name type="scientific">Pseudomonas fortuita</name>
    <dbReference type="NCBI Taxonomy" id="3233375"/>
    <lineage>
        <taxon>Bacteria</taxon>
        <taxon>Pseudomonadati</taxon>
        <taxon>Pseudomonadota</taxon>
        <taxon>Gammaproteobacteria</taxon>
        <taxon>Pseudomonadales</taxon>
        <taxon>Pseudomonadaceae</taxon>
        <taxon>Pseudomonas</taxon>
    </lineage>
</organism>
<name>A0ACD4P3H9_9PSED</name>
<dbReference type="EMBL" id="CP114035">
    <property type="protein sequence ID" value="WAP61876.1"/>
    <property type="molecule type" value="Genomic_DNA"/>
</dbReference>
<reference evidence="1" key="1">
    <citation type="journal article" date="2024" name="Int. J. Syst. Evol. Microbiol.">
        <title>Pseudomonas fortuita sp. nov., isolated from the endosphere of a wild yam.</title>
        <authorList>
            <person name="Carlier A."/>
            <person name="Beaumel M."/>
            <person name="Moreau S."/>
            <person name="Acar T."/>
            <person name="Sana T.G."/>
            <person name="Cnockaert M."/>
            <person name="Vandamme P."/>
        </authorList>
    </citation>
    <scope>NUCLEOTIDE SEQUENCE</scope>
    <source>
        <strain evidence="1">GMI12077</strain>
    </source>
</reference>
<sequence length="121" mass="13216">MTDLIVVRVSNLIGAALDWAVAKAEAVPVFIDHQGWVRKLPDDTSAWRPSWNWAQGGPLFDKHLGSAHHNSHLEDDSCRYSAGPAGAGIWLYGPTALIAFCRTLVITKLGDTVQVPKELMP</sequence>
<evidence type="ECO:0000313" key="1">
    <source>
        <dbReference type="EMBL" id="WAP61876.1"/>
    </source>
</evidence>
<gene>
    <name evidence="1" type="ORF">OZ911_18330</name>
</gene>
<keyword evidence="2" id="KW-1185">Reference proteome</keyword>
<protein>
    <submittedName>
        <fullName evidence="1">DUF2591 family protein</fullName>
    </submittedName>
</protein>
<dbReference type="Proteomes" id="UP001163982">
    <property type="component" value="Chromosome"/>
</dbReference>
<accession>A0ACD4P3H9</accession>
<evidence type="ECO:0000313" key="2">
    <source>
        <dbReference type="Proteomes" id="UP001163982"/>
    </source>
</evidence>
<proteinExistence type="predicted"/>